<feature type="transmembrane region" description="Helical" evidence="7">
    <location>
        <begin position="366"/>
        <end position="386"/>
    </location>
</feature>
<evidence type="ECO:0000256" key="1">
    <source>
        <dbReference type="ARBA" id="ARBA00004651"/>
    </source>
</evidence>
<name>A0A372G0X2_9ACTN</name>
<reference evidence="8 9" key="1">
    <citation type="submission" date="2018-08" db="EMBL/GenBank/DDBJ databases">
        <title>Verrucosispora craniellae sp. nov., isolated from a marine sponge in the South China Sea.</title>
        <authorList>
            <person name="Li L."/>
            <person name="Lin H.W."/>
        </authorList>
    </citation>
    <scope>NUCLEOTIDE SEQUENCE [LARGE SCALE GENOMIC DNA]</scope>
    <source>
        <strain evidence="8 9">LHW63014</strain>
    </source>
</reference>
<feature type="transmembrane region" description="Helical" evidence="7">
    <location>
        <begin position="392"/>
        <end position="409"/>
    </location>
</feature>
<feature type="transmembrane region" description="Helical" evidence="7">
    <location>
        <begin position="149"/>
        <end position="173"/>
    </location>
</feature>
<dbReference type="PANTHER" id="PTHR30250:SF11">
    <property type="entry name" value="O-ANTIGEN TRANSPORTER-RELATED"/>
    <property type="match status" value="1"/>
</dbReference>
<feature type="transmembrane region" description="Helical" evidence="7">
    <location>
        <begin position="179"/>
        <end position="202"/>
    </location>
</feature>
<evidence type="ECO:0000256" key="3">
    <source>
        <dbReference type="ARBA" id="ARBA00022692"/>
    </source>
</evidence>
<comment type="subcellular location">
    <subcellularLocation>
        <location evidence="1">Cell membrane</location>
        <topology evidence="1">Multi-pass membrane protein</topology>
    </subcellularLocation>
</comment>
<sequence>MIGRLLRLVPPGTVPVGAGLAIVGLASYVHLAVAGHNLTAGDYSSLSVLWSFVFTVGLGVFLPVEQEVARLVAARRTRGSPPGPVLAKGVTVAAVMLGLLVLACVAATDLLADRLFAGDTGLVWALCGALAALAVAHTTRGVLSGLRQFGWYGTQLGIDGGLRIGLVALLGLAGVDSPMAYALVLVVAPLLGVASTVAPVIRAAGGGAALPWPALLRGLALLTVSSLLAQVVVNVGVINVRLLAPADVATAGALLSALVLVRIPLFVFGSMQAALLPGLSTAAATGDRAAFGTLLRRALAVVTALGVAGGVLGTLLGPWLVQVLFDAPDVLGHGDFAWLGLATLAYLWAMVLGQALLARDQHHAQAVAWIAGVAALAVATLAPLTVALRVELGYTVGSLVVVAVMVTRLRRRTSTPTPPVAVPVSASTPGGIR</sequence>
<dbReference type="GO" id="GO:0005886">
    <property type="term" value="C:plasma membrane"/>
    <property type="evidence" value="ECO:0007669"/>
    <property type="project" value="UniProtKB-SubCell"/>
</dbReference>
<feature type="transmembrane region" description="Helical" evidence="7">
    <location>
        <begin position="85"/>
        <end position="108"/>
    </location>
</feature>
<feature type="transmembrane region" description="Helical" evidence="7">
    <location>
        <begin position="253"/>
        <end position="277"/>
    </location>
</feature>
<evidence type="ECO:0000256" key="7">
    <source>
        <dbReference type="SAM" id="Phobius"/>
    </source>
</evidence>
<evidence type="ECO:0000256" key="6">
    <source>
        <dbReference type="SAM" id="MobiDB-lite"/>
    </source>
</evidence>
<comment type="caution">
    <text evidence="8">The sequence shown here is derived from an EMBL/GenBank/DDBJ whole genome shotgun (WGS) entry which is preliminary data.</text>
</comment>
<dbReference type="PANTHER" id="PTHR30250">
    <property type="entry name" value="PST FAMILY PREDICTED COLANIC ACID TRANSPORTER"/>
    <property type="match status" value="1"/>
</dbReference>
<keyword evidence="9" id="KW-1185">Reference proteome</keyword>
<feature type="transmembrane region" description="Helical" evidence="7">
    <location>
        <begin position="12"/>
        <end position="31"/>
    </location>
</feature>
<organism evidence="8 9">
    <name type="scientific">Micromonospora craniellae</name>
    <dbReference type="NCBI Taxonomy" id="2294034"/>
    <lineage>
        <taxon>Bacteria</taxon>
        <taxon>Bacillati</taxon>
        <taxon>Actinomycetota</taxon>
        <taxon>Actinomycetes</taxon>
        <taxon>Micromonosporales</taxon>
        <taxon>Micromonosporaceae</taxon>
        <taxon>Micromonospora</taxon>
    </lineage>
</organism>
<keyword evidence="4 7" id="KW-1133">Transmembrane helix</keyword>
<evidence type="ECO:0000256" key="5">
    <source>
        <dbReference type="ARBA" id="ARBA00023136"/>
    </source>
</evidence>
<evidence type="ECO:0000313" key="9">
    <source>
        <dbReference type="Proteomes" id="UP000262621"/>
    </source>
</evidence>
<gene>
    <name evidence="8" type="ORF">D0Q02_10890</name>
</gene>
<evidence type="ECO:0000256" key="2">
    <source>
        <dbReference type="ARBA" id="ARBA00022475"/>
    </source>
</evidence>
<evidence type="ECO:0000256" key="4">
    <source>
        <dbReference type="ARBA" id="ARBA00022989"/>
    </source>
</evidence>
<dbReference type="EMBL" id="QVFU01000008">
    <property type="protein sequence ID" value="RFS46588.1"/>
    <property type="molecule type" value="Genomic_DNA"/>
</dbReference>
<dbReference type="OrthoDB" id="5241534at2"/>
<feature type="region of interest" description="Disordered" evidence="6">
    <location>
        <begin position="414"/>
        <end position="433"/>
    </location>
</feature>
<keyword evidence="2" id="KW-1003">Cell membrane</keyword>
<feature type="compositionally biased region" description="Low complexity" evidence="6">
    <location>
        <begin position="422"/>
        <end position="433"/>
    </location>
</feature>
<dbReference type="AlphaFoldDB" id="A0A372G0X2"/>
<feature type="transmembrane region" description="Helical" evidence="7">
    <location>
        <begin position="120"/>
        <end position="137"/>
    </location>
</feature>
<dbReference type="Proteomes" id="UP000262621">
    <property type="component" value="Unassembled WGS sequence"/>
</dbReference>
<accession>A0A372G0X2</accession>
<proteinExistence type="predicted"/>
<protein>
    <submittedName>
        <fullName evidence="8">Polysaccharide biosynthesis protein</fullName>
    </submittedName>
</protein>
<feature type="transmembrane region" description="Helical" evidence="7">
    <location>
        <begin position="298"/>
        <end position="321"/>
    </location>
</feature>
<dbReference type="InterPro" id="IPR050833">
    <property type="entry name" value="Poly_Biosynth_Transport"/>
</dbReference>
<dbReference type="RefSeq" id="WP_117227849.1">
    <property type="nucleotide sequence ID" value="NZ_CP061725.1"/>
</dbReference>
<feature type="transmembrane region" description="Helical" evidence="7">
    <location>
        <begin position="214"/>
        <end position="233"/>
    </location>
</feature>
<keyword evidence="5 7" id="KW-0472">Membrane</keyword>
<feature type="transmembrane region" description="Helical" evidence="7">
    <location>
        <begin position="336"/>
        <end position="357"/>
    </location>
</feature>
<evidence type="ECO:0000313" key="8">
    <source>
        <dbReference type="EMBL" id="RFS46588.1"/>
    </source>
</evidence>
<keyword evidence="3 7" id="KW-0812">Transmembrane</keyword>
<feature type="transmembrane region" description="Helical" evidence="7">
    <location>
        <begin position="43"/>
        <end position="64"/>
    </location>
</feature>